<feature type="compositionally biased region" description="Acidic residues" evidence="1">
    <location>
        <begin position="1"/>
        <end position="12"/>
    </location>
</feature>
<feature type="compositionally biased region" description="Acidic residues" evidence="1">
    <location>
        <begin position="44"/>
        <end position="54"/>
    </location>
</feature>
<dbReference type="Gene3D" id="3.90.70.200">
    <property type="entry name" value="Plus-3 domain"/>
    <property type="match status" value="1"/>
</dbReference>
<accession>A0A1B2JGR8</accession>
<dbReference type="Proteomes" id="UP000094565">
    <property type="component" value="Chromosome 3"/>
</dbReference>
<dbReference type="InterPro" id="IPR004343">
    <property type="entry name" value="Plus-3_dom"/>
</dbReference>
<dbReference type="InterPro" id="IPR036128">
    <property type="entry name" value="Plus3-like_sf"/>
</dbReference>
<feature type="compositionally biased region" description="Acidic residues" evidence="1">
    <location>
        <begin position="148"/>
        <end position="169"/>
    </location>
</feature>
<dbReference type="AlphaFoldDB" id="A0A1B2JGR8"/>
<organism evidence="3 4">
    <name type="scientific">Komagataella pastoris</name>
    <name type="common">Yeast</name>
    <name type="synonym">Pichia pastoris</name>
    <dbReference type="NCBI Taxonomy" id="4922"/>
    <lineage>
        <taxon>Eukaryota</taxon>
        <taxon>Fungi</taxon>
        <taxon>Dikarya</taxon>
        <taxon>Ascomycota</taxon>
        <taxon>Saccharomycotina</taxon>
        <taxon>Pichiomycetes</taxon>
        <taxon>Pichiales</taxon>
        <taxon>Pichiaceae</taxon>
        <taxon>Komagataella</taxon>
    </lineage>
</organism>
<keyword evidence="4" id="KW-1185">Reference proteome</keyword>
<sequence length="514" mass="58897">MSDKEQDLDEDLLALAGAGSDSESNSVYSPEQEVSRKSKRIVNDSEDENNESDGEQLLNPYPLEDKFKDEADRTRLLGLSEMEREAILYERSQEVIKLKEKHLLSLRAKQSQLEKTAREGPKSSKTNKLSELKKQREQKSKRQRSDEYSDEEDDYRYEEAGDNDDVEMSDNYIDEDDAVFVEPKKSSRTQELSKPATLSDINKIIFGRTAMSKYWYYPEFDDVVKGMYLRLNTGSGGNGFSPYKVVEVLGSQRIKGSAYGLNSKENNCDMYLKVAFPNQKEMVRPLFVFSDSPITHPEFDLFLRELDAEGLSVMDLRDVDYKYHQLKEMSSRSLSNDEVNSIVKMKQGLSSNTGFNTVLRKAQLQEELEEARDAHDHERVARIEAELTSIGAESVVASKASSSMLKIDQRNKKLNNRFIRKAEMAAVEKRKLRGTSESDPFYRLTTTARMFYKSANLGADDSNQPKTKAELEEEAKQEKKLEMEKLESMVKSNYRNGGLDRIISTIDFDFDLEF</sequence>
<dbReference type="EMBL" id="CP014586">
    <property type="protein sequence ID" value="ANZ77045.1"/>
    <property type="molecule type" value="Genomic_DNA"/>
</dbReference>
<evidence type="ECO:0000256" key="1">
    <source>
        <dbReference type="SAM" id="MobiDB-lite"/>
    </source>
</evidence>
<feature type="region of interest" description="Disordered" evidence="1">
    <location>
        <begin position="1"/>
        <end position="70"/>
    </location>
</feature>
<dbReference type="SUPFAM" id="SSF159042">
    <property type="entry name" value="Plus3-like"/>
    <property type="match status" value="1"/>
</dbReference>
<evidence type="ECO:0000259" key="2">
    <source>
        <dbReference type="PROSITE" id="PS51360"/>
    </source>
</evidence>
<feature type="region of interest" description="Disordered" evidence="1">
    <location>
        <begin position="109"/>
        <end position="169"/>
    </location>
</feature>
<dbReference type="GO" id="GO:0003677">
    <property type="term" value="F:DNA binding"/>
    <property type="evidence" value="ECO:0007669"/>
    <property type="project" value="InterPro"/>
</dbReference>
<dbReference type="SMART" id="SM00719">
    <property type="entry name" value="Plus3"/>
    <property type="match status" value="1"/>
</dbReference>
<feature type="compositionally biased region" description="Basic and acidic residues" evidence="1">
    <location>
        <begin position="115"/>
        <end position="147"/>
    </location>
</feature>
<feature type="compositionally biased region" description="Low complexity" evidence="1">
    <location>
        <begin position="13"/>
        <end position="24"/>
    </location>
</feature>
<evidence type="ECO:0000313" key="3">
    <source>
        <dbReference type="EMBL" id="ANZ77045.1"/>
    </source>
</evidence>
<evidence type="ECO:0000313" key="4">
    <source>
        <dbReference type="Proteomes" id="UP000094565"/>
    </source>
</evidence>
<reference evidence="3 4" key="1">
    <citation type="submission" date="2016-02" db="EMBL/GenBank/DDBJ databases">
        <title>Comparative genomic and transcriptomic foundation for Pichia pastoris.</title>
        <authorList>
            <person name="Love K.R."/>
            <person name="Shah K.A."/>
            <person name="Whittaker C.A."/>
            <person name="Wu J."/>
            <person name="Bartlett M.C."/>
            <person name="Ma D."/>
            <person name="Leeson R.L."/>
            <person name="Priest M."/>
            <person name="Young S.K."/>
            <person name="Love J.C."/>
        </authorList>
    </citation>
    <scope>NUCLEOTIDE SEQUENCE [LARGE SCALE GENOMIC DNA]</scope>
    <source>
        <strain evidence="3 4">ATCC 28485</strain>
    </source>
</reference>
<protein>
    <submittedName>
        <fullName evidence="3">BA75_04163T0</fullName>
    </submittedName>
</protein>
<gene>
    <name evidence="3" type="ORF">ATY40_BA7504163</name>
</gene>
<dbReference type="Pfam" id="PF03126">
    <property type="entry name" value="Plus-3"/>
    <property type="match status" value="1"/>
</dbReference>
<feature type="domain" description="Plus3" evidence="2">
    <location>
        <begin position="195"/>
        <end position="331"/>
    </location>
</feature>
<name>A0A1B2JGR8_PICPA</name>
<dbReference type="PROSITE" id="PS51360">
    <property type="entry name" value="PLUS3"/>
    <property type="match status" value="1"/>
</dbReference>
<dbReference type="OrthoDB" id="166375at2759"/>
<proteinExistence type="predicted"/>
<feature type="region of interest" description="Disordered" evidence="1">
    <location>
        <begin position="456"/>
        <end position="475"/>
    </location>
</feature>